<dbReference type="InterPro" id="IPR032710">
    <property type="entry name" value="NTF2-like_dom_sf"/>
</dbReference>
<sequence length="162" mass="18160">MLLACSYIALAAVFGVGSLALDSPGADSEVINTIHARQNLVKPPPCEAIHPPPTEHTTRKRFHKFAHAFVLTKNLTEAFSYIANNYTNHNPYADDGFDVAWDFLAPVWPTTNITLYRTLFTDDMGRLNYNASGVGEVIDRFRWENGCIVEHWDVGEVWPTGH</sequence>
<feature type="chain" id="PRO_5034277794" description="SnoaL-like domain-containing protein" evidence="1">
    <location>
        <begin position="21"/>
        <end position="162"/>
    </location>
</feature>
<feature type="signal peptide" evidence="1">
    <location>
        <begin position="1"/>
        <end position="20"/>
    </location>
</feature>
<dbReference type="Gene3D" id="3.10.450.50">
    <property type="match status" value="1"/>
</dbReference>
<proteinExistence type="predicted"/>
<evidence type="ECO:0000313" key="2">
    <source>
        <dbReference type="EMBL" id="KAF4968329.1"/>
    </source>
</evidence>
<evidence type="ECO:0000313" key="3">
    <source>
        <dbReference type="Proteomes" id="UP000622797"/>
    </source>
</evidence>
<dbReference type="EMBL" id="JABEXW010000202">
    <property type="protein sequence ID" value="KAF4968329.1"/>
    <property type="molecule type" value="Genomic_DNA"/>
</dbReference>
<accession>A0A8H4XBQ1</accession>
<comment type="caution">
    <text evidence="2">The sequence shown here is derived from an EMBL/GenBank/DDBJ whole genome shotgun (WGS) entry which is preliminary data.</text>
</comment>
<dbReference type="Proteomes" id="UP000622797">
    <property type="component" value="Unassembled WGS sequence"/>
</dbReference>
<evidence type="ECO:0008006" key="4">
    <source>
        <dbReference type="Google" id="ProtNLM"/>
    </source>
</evidence>
<reference evidence="2" key="1">
    <citation type="journal article" date="2020" name="BMC Genomics">
        <title>Correction to: Identification and distribution of gene clusters required for synthesis of sphingolipid metabolism inhibitors in diverse species of the filamentous fungus Fusarium.</title>
        <authorList>
            <person name="Kim H.S."/>
            <person name="Lohmar J.M."/>
            <person name="Busman M."/>
            <person name="Brown D.W."/>
            <person name="Naumann T.A."/>
            <person name="Divon H.H."/>
            <person name="Lysoe E."/>
            <person name="Uhlig S."/>
            <person name="Proctor R.H."/>
        </authorList>
    </citation>
    <scope>NUCLEOTIDE SEQUENCE</scope>
    <source>
        <strain evidence="2">NRRL 20472</strain>
    </source>
</reference>
<gene>
    <name evidence="2" type="ORF">FSARC_4275</name>
</gene>
<protein>
    <recommendedName>
        <fullName evidence="4">SnoaL-like domain-containing protein</fullName>
    </recommendedName>
</protein>
<dbReference type="OrthoDB" id="2820488at2759"/>
<name>A0A8H4XBQ1_9HYPO</name>
<dbReference type="SUPFAM" id="SSF54427">
    <property type="entry name" value="NTF2-like"/>
    <property type="match status" value="1"/>
</dbReference>
<keyword evidence="3" id="KW-1185">Reference proteome</keyword>
<dbReference type="AlphaFoldDB" id="A0A8H4XBQ1"/>
<keyword evidence="1" id="KW-0732">Signal</keyword>
<evidence type="ECO:0000256" key="1">
    <source>
        <dbReference type="SAM" id="SignalP"/>
    </source>
</evidence>
<reference evidence="2" key="2">
    <citation type="submission" date="2020-05" db="EMBL/GenBank/DDBJ databases">
        <authorList>
            <person name="Kim H.-S."/>
            <person name="Proctor R.H."/>
            <person name="Brown D.W."/>
        </authorList>
    </citation>
    <scope>NUCLEOTIDE SEQUENCE</scope>
    <source>
        <strain evidence="2">NRRL 20472</strain>
    </source>
</reference>
<organism evidence="2 3">
    <name type="scientific">Fusarium sarcochroum</name>
    <dbReference type="NCBI Taxonomy" id="1208366"/>
    <lineage>
        <taxon>Eukaryota</taxon>
        <taxon>Fungi</taxon>
        <taxon>Dikarya</taxon>
        <taxon>Ascomycota</taxon>
        <taxon>Pezizomycotina</taxon>
        <taxon>Sordariomycetes</taxon>
        <taxon>Hypocreomycetidae</taxon>
        <taxon>Hypocreales</taxon>
        <taxon>Nectriaceae</taxon>
        <taxon>Fusarium</taxon>
        <taxon>Fusarium lateritium species complex</taxon>
    </lineage>
</organism>